<dbReference type="RefSeq" id="WP_160958040.1">
    <property type="nucleotide sequence ID" value="NZ_WVUD01000001.1"/>
</dbReference>
<reference evidence="2 3" key="1">
    <citation type="submission" date="2020-01" db="EMBL/GenBank/DDBJ databases">
        <title>Genome sequence of Desulfovibrio aerotolerans DSM 16695(T).</title>
        <authorList>
            <person name="Karnachuk O."/>
            <person name="Avakyan M."/>
            <person name="Mardanov A."/>
            <person name="Kadnikov V."/>
            <person name="Ravin N."/>
        </authorList>
    </citation>
    <scope>NUCLEOTIDE SEQUENCE [LARGE SCALE GENOMIC DNA]</scope>
    <source>
        <strain evidence="2 3">DSM 16695</strain>
    </source>
</reference>
<accession>A0A7C9NHJ4</accession>
<evidence type="ECO:0000256" key="1">
    <source>
        <dbReference type="SAM" id="SignalP"/>
    </source>
</evidence>
<dbReference type="Proteomes" id="UP000482487">
    <property type="component" value="Unassembled WGS sequence"/>
</dbReference>
<proteinExistence type="predicted"/>
<dbReference type="PANTHER" id="PTHR37952">
    <property type="match status" value="1"/>
</dbReference>
<dbReference type="PANTHER" id="PTHR37952:SF2">
    <property type="entry name" value="PROTEIN CREA"/>
    <property type="match status" value="1"/>
</dbReference>
<dbReference type="PIRSF" id="PIRSF003174">
    <property type="entry name" value="CreA"/>
    <property type="match status" value="1"/>
</dbReference>
<dbReference type="InterPro" id="IPR010292">
    <property type="entry name" value="Uncharacterised_CreA"/>
</dbReference>
<dbReference type="OrthoDB" id="9788409at2"/>
<feature type="signal peptide" evidence="1">
    <location>
        <begin position="1"/>
        <end position="22"/>
    </location>
</feature>
<name>A0A7C9NHJ4_9BACT</name>
<protein>
    <recommendedName>
        <fullName evidence="4">CreA family protein</fullName>
    </recommendedName>
</protein>
<comment type="caution">
    <text evidence="2">The sequence shown here is derived from an EMBL/GenBank/DDBJ whole genome shotgun (WGS) entry which is preliminary data.</text>
</comment>
<dbReference type="EMBL" id="WVUD01000001">
    <property type="protein sequence ID" value="MYL81796.1"/>
    <property type="molecule type" value="Genomic_DNA"/>
</dbReference>
<evidence type="ECO:0008006" key="4">
    <source>
        <dbReference type="Google" id="ProtNLM"/>
    </source>
</evidence>
<organism evidence="2 3">
    <name type="scientific">Solidesulfovibrio aerotolerans</name>
    <dbReference type="NCBI Taxonomy" id="295255"/>
    <lineage>
        <taxon>Bacteria</taxon>
        <taxon>Pseudomonadati</taxon>
        <taxon>Thermodesulfobacteriota</taxon>
        <taxon>Desulfovibrionia</taxon>
        <taxon>Desulfovibrionales</taxon>
        <taxon>Desulfovibrionaceae</taxon>
        <taxon>Solidesulfovibrio</taxon>
    </lineage>
</organism>
<evidence type="ECO:0000313" key="3">
    <source>
        <dbReference type="Proteomes" id="UP000482487"/>
    </source>
</evidence>
<sequence length="150" mass="16252">MRHIICCLFAAALIAAAQPAVAEEIDCVTTEWKLVGANHKVCVSAFDDPDLPCVTCYMSQARTGGVSGAVGLAEDPSEFSLDCRKTCPVTLPEKFPKKKKVFSEGTSIIFKDTEVNRLYDPKRKAIVYLAISRRIVSGSPKNSISTVVTP</sequence>
<dbReference type="Pfam" id="PF05981">
    <property type="entry name" value="CreA"/>
    <property type="match status" value="1"/>
</dbReference>
<dbReference type="GO" id="GO:0005829">
    <property type="term" value="C:cytosol"/>
    <property type="evidence" value="ECO:0007669"/>
    <property type="project" value="TreeGrafter"/>
</dbReference>
<evidence type="ECO:0000313" key="2">
    <source>
        <dbReference type="EMBL" id="MYL81796.1"/>
    </source>
</evidence>
<gene>
    <name evidence="2" type="ORF">GTA51_01405</name>
</gene>
<feature type="chain" id="PRO_5028891329" description="CreA family protein" evidence="1">
    <location>
        <begin position="23"/>
        <end position="150"/>
    </location>
</feature>
<keyword evidence="3" id="KW-1185">Reference proteome</keyword>
<keyword evidence="1" id="KW-0732">Signal</keyword>
<dbReference type="AlphaFoldDB" id="A0A7C9NHJ4"/>